<keyword evidence="3" id="KW-1185">Reference proteome</keyword>
<dbReference type="Proteomes" id="UP001642409">
    <property type="component" value="Unassembled WGS sequence"/>
</dbReference>
<dbReference type="AlphaFoldDB" id="A0AA86QM18"/>
<accession>A0AA86QM18</accession>
<evidence type="ECO:0000313" key="2">
    <source>
        <dbReference type="EMBL" id="CAL5995711.1"/>
    </source>
</evidence>
<reference evidence="1" key="1">
    <citation type="submission" date="2023-06" db="EMBL/GenBank/DDBJ databases">
        <authorList>
            <person name="Kurt Z."/>
        </authorList>
    </citation>
    <scope>NUCLEOTIDE SEQUENCE</scope>
</reference>
<dbReference type="EMBL" id="CATOUU010000937">
    <property type="protein sequence ID" value="CAI9961035.1"/>
    <property type="molecule type" value="Genomic_DNA"/>
</dbReference>
<name>A0AA86QM18_9EUKA</name>
<gene>
    <name evidence="2" type="ORF">HINF_LOCUS14168</name>
    <name evidence="1" type="ORF">HINF_LOCUS48680</name>
</gene>
<dbReference type="EMBL" id="CAXDID020000033">
    <property type="protein sequence ID" value="CAL5995711.1"/>
    <property type="molecule type" value="Genomic_DNA"/>
</dbReference>
<protein>
    <submittedName>
        <fullName evidence="1">Uncharacterized protein</fullName>
    </submittedName>
</protein>
<reference evidence="2 3" key="2">
    <citation type="submission" date="2024-07" db="EMBL/GenBank/DDBJ databases">
        <authorList>
            <person name="Akdeniz Z."/>
        </authorList>
    </citation>
    <scope>NUCLEOTIDE SEQUENCE [LARGE SCALE GENOMIC DNA]</scope>
</reference>
<evidence type="ECO:0000313" key="1">
    <source>
        <dbReference type="EMBL" id="CAI9961035.1"/>
    </source>
</evidence>
<sequence>MKVTDDQFTDALIQSIIRNSDERPQNAIEAFAAWNLKPAWHGTKIFSDIAEILSIKPKDAHDIFYNRWSKQFFGDFKPYRKEIKEILLKTQESNPNLTVHETVKVVQNAYPNFQFHYQTLYQFVSYELKKDVKKEERQLKQTNVSSNMNTNIKEECNEPVKMEKSIMQSLNLTANNTMQSEELMDQLKKILNGTQLY</sequence>
<organism evidence="1">
    <name type="scientific">Hexamita inflata</name>
    <dbReference type="NCBI Taxonomy" id="28002"/>
    <lineage>
        <taxon>Eukaryota</taxon>
        <taxon>Metamonada</taxon>
        <taxon>Diplomonadida</taxon>
        <taxon>Hexamitidae</taxon>
        <taxon>Hexamitinae</taxon>
        <taxon>Hexamita</taxon>
    </lineage>
</organism>
<evidence type="ECO:0000313" key="3">
    <source>
        <dbReference type="Proteomes" id="UP001642409"/>
    </source>
</evidence>
<comment type="caution">
    <text evidence="1">The sequence shown here is derived from an EMBL/GenBank/DDBJ whole genome shotgun (WGS) entry which is preliminary data.</text>
</comment>
<proteinExistence type="predicted"/>